<dbReference type="SUPFAM" id="SSF51556">
    <property type="entry name" value="Metallo-dependent hydrolases"/>
    <property type="match status" value="1"/>
</dbReference>
<name>A0ABV3WQQ8_9HYPH</name>
<dbReference type="PANTHER" id="PTHR43569">
    <property type="entry name" value="AMIDOHYDROLASE"/>
    <property type="match status" value="1"/>
</dbReference>
<reference evidence="3 4" key="1">
    <citation type="submission" date="2024-01" db="EMBL/GenBank/DDBJ databases">
        <title>New evidence supports the origin of RcGTA from prophage.</title>
        <authorList>
            <person name="Xu Y."/>
            <person name="Liu B."/>
            <person name="Chen F."/>
        </authorList>
    </citation>
    <scope>NUCLEOTIDE SEQUENCE [LARGE SCALE GENOMIC DNA]</scope>
    <source>
        <strain evidence="3 4">CBW1107-2</strain>
    </source>
</reference>
<evidence type="ECO:0000259" key="2">
    <source>
        <dbReference type="Pfam" id="PF04909"/>
    </source>
</evidence>
<dbReference type="Gene3D" id="3.20.20.140">
    <property type="entry name" value="Metal-dependent hydrolases"/>
    <property type="match status" value="1"/>
</dbReference>
<dbReference type="RefSeq" id="WP_173187060.1">
    <property type="nucleotide sequence ID" value="NZ_JABETK010000001.1"/>
</dbReference>
<accession>A0ABV3WQQ8</accession>
<dbReference type="InterPro" id="IPR032466">
    <property type="entry name" value="Metal_Hydrolase"/>
</dbReference>
<proteinExistence type="inferred from homology"/>
<protein>
    <submittedName>
        <fullName evidence="3">Amidohydrolase family protein</fullName>
    </submittedName>
</protein>
<dbReference type="EMBL" id="JAZHFV010000002">
    <property type="protein sequence ID" value="MEX4006999.1"/>
    <property type="molecule type" value="Genomic_DNA"/>
</dbReference>
<evidence type="ECO:0000256" key="1">
    <source>
        <dbReference type="ARBA" id="ARBA00038310"/>
    </source>
</evidence>
<gene>
    <name evidence="3" type="ORF">V1479_06760</name>
</gene>
<dbReference type="PANTHER" id="PTHR43569:SF1">
    <property type="entry name" value="BLL3371 PROTEIN"/>
    <property type="match status" value="1"/>
</dbReference>
<evidence type="ECO:0000313" key="4">
    <source>
        <dbReference type="Proteomes" id="UP001559025"/>
    </source>
</evidence>
<dbReference type="Proteomes" id="UP001559025">
    <property type="component" value="Unassembled WGS sequence"/>
</dbReference>
<organism evidence="3 4">
    <name type="scientific">Neoaquamicrobium sediminum</name>
    <dbReference type="NCBI Taxonomy" id="1849104"/>
    <lineage>
        <taxon>Bacteria</taxon>
        <taxon>Pseudomonadati</taxon>
        <taxon>Pseudomonadota</taxon>
        <taxon>Alphaproteobacteria</taxon>
        <taxon>Hyphomicrobiales</taxon>
        <taxon>Phyllobacteriaceae</taxon>
        <taxon>Neoaquamicrobium</taxon>
    </lineage>
</organism>
<dbReference type="InterPro" id="IPR006680">
    <property type="entry name" value="Amidohydro-rel"/>
</dbReference>
<keyword evidence="4" id="KW-1185">Reference proteome</keyword>
<dbReference type="Pfam" id="PF04909">
    <property type="entry name" value="Amidohydro_2"/>
    <property type="match status" value="1"/>
</dbReference>
<comment type="similarity">
    <text evidence="1">Belongs to the metallo-dependent hydrolases superfamily.</text>
</comment>
<dbReference type="InterPro" id="IPR052350">
    <property type="entry name" value="Metallo-dep_Lactonases"/>
</dbReference>
<feature type="domain" description="Amidohydrolase-related" evidence="2">
    <location>
        <begin position="4"/>
        <end position="293"/>
    </location>
</feature>
<comment type="caution">
    <text evidence="3">The sequence shown here is derived from an EMBL/GenBank/DDBJ whole genome shotgun (WGS) entry which is preliminary data.</text>
</comment>
<sequence>MKIIDAHHHIWRQADLPWLLGPTQPRIFGAYDAIKRDYPIEEYLEDIAGSGVEKSVYVQANWAPNWAEDEVAWVQEAADRTGWPHAIVGYCDMTVPDARPALDKLAKYPLMRGIRQQFHWHENEQYRFASTPDLCRDANVQRNVAYLKDYDWSFDLQVFADQMDGAAELAEACPKITFILQHAGMLEDLSDDGRATWKAQMRKLAKQENVVSKLSAFGTFIHQNDTAHIERILHDTVAIFGAKRCLYGSNFPIEKLWTSYGELMRAFLKAANDLSAGRQKAIFYDTAKRVYRL</sequence>
<evidence type="ECO:0000313" key="3">
    <source>
        <dbReference type="EMBL" id="MEX4006999.1"/>
    </source>
</evidence>